<keyword evidence="2" id="KW-1185">Reference proteome</keyword>
<dbReference type="HOGENOM" id="CLU_133064_0_0_11"/>
<dbReference type="RefSeq" id="WP_006680967.1">
    <property type="nucleotide sequence ID" value="NZ_JH815209.1"/>
</dbReference>
<dbReference type="STRING" id="883077.HMPREF9241_00762"/>
<dbReference type="EMBL" id="AGWQ01000006">
    <property type="protein sequence ID" value="EJZ86137.1"/>
    <property type="molecule type" value="Genomic_DNA"/>
</dbReference>
<evidence type="ECO:0000313" key="2">
    <source>
        <dbReference type="Proteomes" id="UP000003994"/>
    </source>
</evidence>
<proteinExistence type="predicted"/>
<organism evidence="1 2">
    <name type="scientific">Schaalia turicensis ACS-279-V-Col4</name>
    <dbReference type="NCBI Taxonomy" id="883077"/>
    <lineage>
        <taxon>Bacteria</taxon>
        <taxon>Bacillati</taxon>
        <taxon>Actinomycetota</taxon>
        <taxon>Actinomycetes</taxon>
        <taxon>Actinomycetales</taxon>
        <taxon>Actinomycetaceae</taxon>
        <taxon>Schaalia</taxon>
    </lineage>
</organism>
<dbReference type="PATRIC" id="fig|883077.3.peg.770"/>
<accession>K0YQR8</accession>
<dbReference type="AlphaFoldDB" id="K0YQR8"/>
<name>K0YQR8_9ACTO</name>
<evidence type="ECO:0000313" key="1">
    <source>
        <dbReference type="EMBL" id="EJZ86137.1"/>
    </source>
</evidence>
<dbReference type="Proteomes" id="UP000003994">
    <property type="component" value="Unassembled WGS sequence"/>
</dbReference>
<reference evidence="1 2" key="1">
    <citation type="submission" date="2012-07" db="EMBL/GenBank/DDBJ databases">
        <title>The Genome Sequence of Actinomyces turicensis ACS-279-V-COL4.</title>
        <authorList>
            <consortium name="The Broad Institute Genome Sequencing Platform"/>
            <person name="Earl A."/>
            <person name="Ward D."/>
            <person name="Feldgarden M."/>
            <person name="Gevers D."/>
            <person name="Saerens B."/>
            <person name="Vaneechoutte M."/>
            <person name="Walker B."/>
            <person name="Young S.K."/>
            <person name="Zeng Q."/>
            <person name="Gargeya S."/>
            <person name="Fitzgerald M."/>
            <person name="Haas B."/>
            <person name="Abouelleil A."/>
            <person name="Alvarado L."/>
            <person name="Arachchi H.M."/>
            <person name="Berlin A."/>
            <person name="Chapman S.B."/>
            <person name="Goldberg J."/>
            <person name="Griggs A."/>
            <person name="Gujja S."/>
            <person name="Hansen M."/>
            <person name="Howarth C."/>
            <person name="Imamovic A."/>
            <person name="Larimer J."/>
            <person name="McCowen C."/>
            <person name="Montmayeur A."/>
            <person name="Murphy C."/>
            <person name="Neiman D."/>
            <person name="Pearson M."/>
            <person name="Priest M."/>
            <person name="Roberts A."/>
            <person name="Saif S."/>
            <person name="Shea T."/>
            <person name="Sisk P."/>
            <person name="Sykes S."/>
            <person name="Wortman J."/>
            <person name="Nusbaum C."/>
            <person name="Birren B."/>
        </authorList>
    </citation>
    <scope>NUCLEOTIDE SEQUENCE [LARGE SCALE GENOMIC DNA]</scope>
    <source>
        <strain evidence="1 2">ACS-279-V-Col4</strain>
    </source>
</reference>
<sequence length="159" mass="17226">MEVDADRLKLARSVLRQAEEQTGLIHSASIGGAGSKNGVFEVNGNGHLIAVLASMLSGEAQVACVELKDMGWEALAKAGVDLSRFFLVPHAHGHCAQVCALFLDAFDVVCLGSGILASSERRQIATLVRAKRRTLFIYEHWVGISRPWNLAIEESRRAS</sequence>
<gene>
    <name evidence="1" type="ORF">HMPREF9241_00762</name>
</gene>
<comment type="caution">
    <text evidence="1">The sequence shown here is derived from an EMBL/GenBank/DDBJ whole genome shotgun (WGS) entry which is preliminary data.</text>
</comment>
<protein>
    <submittedName>
        <fullName evidence="1">Uncharacterized protein</fullName>
    </submittedName>
</protein>